<dbReference type="AlphaFoldDB" id="A0AAN7U842"/>
<dbReference type="PROSITE" id="PS50006">
    <property type="entry name" value="FHA_DOMAIN"/>
    <property type="match status" value="1"/>
</dbReference>
<gene>
    <name evidence="13" type="ORF">RB653_003473</name>
</gene>
<dbReference type="SUPFAM" id="SSF56112">
    <property type="entry name" value="Protein kinase-like (PK-like)"/>
    <property type="match status" value="1"/>
</dbReference>
<keyword evidence="3" id="KW-0808">Transferase</keyword>
<keyword evidence="4 9" id="KW-0547">Nucleotide-binding</keyword>
<dbReference type="EMBL" id="JAVFKY010000001">
    <property type="protein sequence ID" value="KAK5581893.1"/>
    <property type="molecule type" value="Genomic_DNA"/>
</dbReference>
<reference evidence="13 14" key="1">
    <citation type="submission" date="2023-11" db="EMBL/GenBank/DDBJ databases">
        <title>Dfirmibasis_genome.</title>
        <authorList>
            <person name="Edelbroek B."/>
            <person name="Kjellin J."/>
            <person name="Jerlstrom-Hultqvist J."/>
            <person name="Soderbom F."/>
        </authorList>
    </citation>
    <scope>NUCLEOTIDE SEQUENCE [LARGE SCALE GENOMIC DNA]</scope>
    <source>
        <strain evidence="13 14">TNS-C-14</strain>
    </source>
</reference>
<dbReference type="InterPro" id="IPR000253">
    <property type="entry name" value="FHA_dom"/>
</dbReference>
<feature type="domain" description="Protein kinase" evidence="12">
    <location>
        <begin position="175"/>
        <end position="464"/>
    </location>
</feature>
<feature type="binding site" evidence="9">
    <location>
        <position position="204"/>
    </location>
    <ligand>
        <name>ATP</name>
        <dbReference type="ChEBI" id="CHEBI:30616"/>
    </ligand>
</feature>
<feature type="compositionally biased region" description="Low complexity" evidence="10">
    <location>
        <begin position="470"/>
        <end position="487"/>
    </location>
</feature>
<organism evidence="13 14">
    <name type="scientific">Dictyostelium firmibasis</name>
    <dbReference type="NCBI Taxonomy" id="79012"/>
    <lineage>
        <taxon>Eukaryota</taxon>
        <taxon>Amoebozoa</taxon>
        <taxon>Evosea</taxon>
        <taxon>Eumycetozoa</taxon>
        <taxon>Dictyostelia</taxon>
        <taxon>Dictyosteliales</taxon>
        <taxon>Dictyosteliaceae</taxon>
        <taxon>Dictyostelium</taxon>
    </lineage>
</organism>
<keyword evidence="5" id="KW-0418">Kinase</keyword>
<evidence type="ECO:0000256" key="1">
    <source>
        <dbReference type="ARBA" id="ARBA00012513"/>
    </source>
</evidence>
<evidence type="ECO:0000256" key="8">
    <source>
        <dbReference type="ARBA" id="ARBA00048679"/>
    </source>
</evidence>
<evidence type="ECO:0000259" key="11">
    <source>
        <dbReference type="PROSITE" id="PS50006"/>
    </source>
</evidence>
<comment type="catalytic activity">
    <reaction evidence="7">
        <text>L-threonyl-[protein] + ATP = O-phospho-L-threonyl-[protein] + ADP + H(+)</text>
        <dbReference type="Rhea" id="RHEA:46608"/>
        <dbReference type="Rhea" id="RHEA-COMP:11060"/>
        <dbReference type="Rhea" id="RHEA-COMP:11605"/>
        <dbReference type="ChEBI" id="CHEBI:15378"/>
        <dbReference type="ChEBI" id="CHEBI:30013"/>
        <dbReference type="ChEBI" id="CHEBI:30616"/>
        <dbReference type="ChEBI" id="CHEBI:61977"/>
        <dbReference type="ChEBI" id="CHEBI:456216"/>
        <dbReference type="EC" id="2.7.11.1"/>
    </reaction>
</comment>
<proteinExistence type="predicted"/>
<dbReference type="PROSITE" id="PS00107">
    <property type="entry name" value="PROTEIN_KINASE_ATP"/>
    <property type="match status" value="1"/>
</dbReference>
<keyword evidence="2" id="KW-0723">Serine/threonine-protein kinase</keyword>
<dbReference type="Proteomes" id="UP001344447">
    <property type="component" value="Unassembled WGS sequence"/>
</dbReference>
<evidence type="ECO:0000313" key="13">
    <source>
        <dbReference type="EMBL" id="KAK5581893.1"/>
    </source>
</evidence>
<dbReference type="Pfam" id="PF00498">
    <property type="entry name" value="FHA"/>
    <property type="match status" value="1"/>
</dbReference>
<evidence type="ECO:0000256" key="9">
    <source>
        <dbReference type="PROSITE-ProRule" id="PRU10141"/>
    </source>
</evidence>
<dbReference type="GO" id="GO:0004674">
    <property type="term" value="F:protein serine/threonine kinase activity"/>
    <property type="evidence" value="ECO:0007669"/>
    <property type="project" value="UniProtKB-KW"/>
</dbReference>
<dbReference type="Pfam" id="PF00069">
    <property type="entry name" value="Pkinase"/>
    <property type="match status" value="1"/>
</dbReference>
<dbReference type="SUPFAM" id="SSF49879">
    <property type="entry name" value="SMAD/FHA domain"/>
    <property type="match status" value="1"/>
</dbReference>
<feature type="domain" description="FHA" evidence="11">
    <location>
        <begin position="54"/>
        <end position="111"/>
    </location>
</feature>
<dbReference type="InterPro" id="IPR000719">
    <property type="entry name" value="Prot_kinase_dom"/>
</dbReference>
<name>A0AAN7U842_9MYCE</name>
<feature type="region of interest" description="Disordered" evidence="10">
    <location>
        <begin position="566"/>
        <end position="586"/>
    </location>
</feature>
<feature type="region of interest" description="Disordered" evidence="10">
    <location>
        <begin position="470"/>
        <end position="493"/>
    </location>
</feature>
<dbReference type="InterPro" id="IPR008984">
    <property type="entry name" value="SMAD_FHA_dom_sf"/>
</dbReference>
<dbReference type="SMART" id="SM00240">
    <property type="entry name" value="FHA"/>
    <property type="match status" value="1"/>
</dbReference>
<dbReference type="FunFam" id="3.30.200.20:FF:000042">
    <property type="entry name" value="Aurora kinase A"/>
    <property type="match status" value="1"/>
</dbReference>
<evidence type="ECO:0000256" key="6">
    <source>
        <dbReference type="ARBA" id="ARBA00022840"/>
    </source>
</evidence>
<comment type="caution">
    <text evidence="13">The sequence shown here is derived from an EMBL/GenBank/DDBJ whole genome shotgun (WGS) entry which is preliminary data.</text>
</comment>
<dbReference type="InterPro" id="IPR008271">
    <property type="entry name" value="Ser/Thr_kinase_AS"/>
</dbReference>
<dbReference type="FunFam" id="1.10.510.10:FF:000571">
    <property type="entry name" value="Maternal embryonic leucine zipper kinase"/>
    <property type="match status" value="1"/>
</dbReference>
<dbReference type="EC" id="2.7.11.1" evidence="1"/>
<evidence type="ECO:0000256" key="3">
    <source>
        <dbReference type="ARBA" id="ARBA00022679"/>
    </source>
</evidence>
<dbReference type="GO" id="GO:0005524">
    <property type="term" value="F:ATP binding"/>
    <property type="evidence" value="ECO:0007669"/>
    <property type="project" value="UniProtKB-UniRule"/>
</dbReference>
<evidence type="ECO:0000256" key="5">
    <source>
        <dbReference type="ARBA" id="ARBA00022777"/>
    </source>
</evidence>
<dbReference type="PROSITE" id="PS00108">
    <property type="entry name" value="PROTEIN_KINASE_ST"/>
    <property type="match status" value="1"/>
</dbReference>
<feature type="compositionally biased region" description="Low complexity" evidence="10">
    <location>
        <begin position="1"/>
        <end position="24"/>
    </location>
</feature>
<evidence type="ECO:0000256" key="2">
    <source>
        <dbReference type="ARBA" id="ARBA00022527"/>
    </source>
</evidence>
<sequence length="586" mass="65749">MSQQSTVTSTPNKSTPPSETSSTPLDENDIGLLVSLNQEICNNIHVKIKIEENITIGRSKTCNIVVPELIVSGKHCIISRADANNNGSRNYGLLMIQDQSTNGTFINGKLIGRGKSILLKNGDKLCLGKSTKEIDISFLYKSNNQSLSNNLNSNGIDAQYIWERKDIKDDILKDYDFMKELGSGNFSVVYEGVNKNTGKRVAIKHLNLSKINTHTTKFKSQLNREIEILKFIKHENVVQIYDIFYSKDQQLFFILELANGGELYNKIGFNEPLLNENQSRFVFKQILNAVSYLHSEGIAHRDLKPENILFESYGDDYLKIKITDFGLARFIHEGELAKTLCGSPLYVAPEVILSIHQKNKYGNRSSQSPSKDLSSVGYGKSCDAWSLGAILYIVLSGTPPFDDDDDAEMSTPQLFEKIVSGNYKFPEKTWSLISSSAADLVKGLLTVDPEKRLTVEQALHHPWITEINSSYKNDRSNSNSSNNSNNNIFKKSPLKTINNNNNCKLSSPTKNSSKLKRNLSNEPLTISTNYSNINYTQTSFTGSLLNQLQLNEGELLKKRKTFFSNDQKENNLNSTNNNNPFLKSSQ</sequence>
<dbReference type="PANTHER" id="PTHR24349">
    <property type="entry name" value="SERINE/THREONINE-PROTEIN KINASE"/>
    <property type="match status" value="1"/>
</dbReference>
<dbReference type="PROSITE" id="PS50011">
    <property type="entry name" value="PROTEIN_KINASE_DOM"/>
    <property type="match status" value="1"/>
</dbReference>
<dbReference type="SMART" id="SM00220">
    <property type="entry name" value="S_TKc"/>
    <property type="match status" value="1"/>
</dbReference>
<dbReference type="Gene3D" id="1.10.510.10">
    <property type="entry name" value="Transferase(Phosphotransferase) domain 1"/>
    <property type="match status" value="1"/>
</dbReference>
<evidence type="ECO:0000256" key="10">
    <source>
        <dbReference type="SAM" id="MobiDB-lite"/>
    </source>
</evidence>
<dbReference type="InterPro" id="IPR011009">
    <property type="entry name" value="Kinase-like_dom_sf"/>
</dbReference>
<protein>
    <recommendedName>
        <fullName evidence="1">non-specific serine/threonine protein kinase</fullName>
        <ecNumber evidence="1">2.7.11.1</ecNumber>
    </recommendedName>
</protein>
<dbReference type="Gene3D" id="2.60.200.20">
    <property type="match status" value="1"/>
</dbReference>
<evidence type="ECO:0000259" key="12">
    <source>
        <dbReference type="PROSITE" id="PS50011"/>
    </source>
</evidence>
<dbReference type="InterPro" id="IPR017441">
    <property type="entry name" value="Protein_kinase_ATP_BS"/>
</dbReference>
<evidence type="ECO:0000256" key="7">
    <source>
        <dbReference type="ARBA" id="ARBA00047899"/>
    </source>
</evidence>
<keyword evidence="6 9" id="KW-0067">ATP-binding</keyword>
<feature type="region of interest" description="Disordered" evidence="10">
    <location>
        <begin position="1"/>
        <end position="26"/>
    </location>
</feature>
<comment type="catalytic activity">
    <reaction evidence="8">
        <text>L-seryl-[protein] + ATP = O-phospho-L-seryl-[protein] + ADP + H(+)</text>
        <dbReference type="Rhea" id="RHEA:17989"/>
        <dbReference type="Rhea" id="RHEA-COMP:9863"/>
        <dbReference type="Rhea" id="RHEA-COMP:11604"/>
        <dbReference type="ChEBI" id="CHEBI:15378"/>
        <dbReference type="ChEBI" id="CHEBI:29999"/>
        <dbReference type="ChEBI" id="CHEBI:30616"/>
        <dbReference type="ChEBI" id="CHEBI:83421"/>
        <dbReference type="ChEBI" id="CHEBI:456216"/>
        <dbReference type="EC" id="2.7.11.1"/>
    </reaction>
</comment>
<evidence type="ECO:0000256" key="4">
    <source>
        <dbReference type="ARBA" id="ARBA00022741"/>
    </source>
</evidence>
<keyword evidence="14" id="KW-1185">Reference proteome</keyword>
<feature type="compositionally biased region" description="Low complexity" evidence="10">
    <location>
        <begin position="570"/>
        <end position="579"/>
    </location>
</feature>
<evidence type="ECO:0000313" key="14">
    <source>
        <dbReference type="Proteomes" id="UP001344447"/>
    </source>
</evidence>
<accession>A0AAN7U842</accession>
<dbReference type="InterPro" id="IPR050205">
    <property type="entry name" value="CDPK_Ser/Thr_kinases"/>
</dbReference>
<dbReference type="CDD" id="cd05117">
    <property type="entry name" value="STKc_CAMK"/>
    <property type="match status" value="1"/>
</dbReference>